<proteinExistence type="predicted"/>
<dbReference type="InterPro" id="IPR009091">
    <property type="entry name" value="RCC1/BLIP-II"/>
</dbReference>
<protein>
    <submittedName>
        <fullName evidence="3">Uncharacterized protein</fullName>
    </submittedName>
</protein>
<dbReference type="PROSITE" id="PS50012">
    <property type="entry name" value="RCC1_3"/>
    <property type="match status" value="3"/>
</dbReference>
<dbReference type="PANTHER" id="PTHR22870:SF380">
    <property type="entry name" value="CHROMOSOME CONDENSATION REGULATOR RCC1 REPEAT PROTEIN"/>
    <property type="match status" value="1"/>
</dbReference>
<dbReference type="Proteomes" id="UP000242715">
    <property type="component" value="Unassembled WGS sequence"/>
</dbReference>
<keyword evidence="4" id="KW-1185">Reference proteome</keyword>
<evidence type="ECO:0000313" key="4">
    <source>
        <dbReference type="Proteomes" id="UP000242715"/>
    </source>
</evidence>
<dbReference type="Pfam" id="PF00415">
    <property type="entry name" value="RCC1"/>
    <property type="match status" value="1"/>
</dbReference>
<dbReference type="InterPro" id="IPR000408">
    <property type="entry name" value="Reg_chr_condens"/>
</dbReference>
<keyword evidence="1" id="KW-0677">Repeat</keyword>
<feature type="repeat" description="RCC1" evidence="2">
    <location>
        <begin position="67"/>
        <end position="135"/>
    </location>
</feature>
<dbReference type="EMBL" id="DF973311">
    <property type="protein sequence ID" value="GAU25392.1"/>
    <property type="molecule type" value="Genomic_DNA"/>
</dbReference>
<dbReference type="PANTHER" id="PTHR22870">
    <property type="entry name" value="REGULATOR OF CHROMOSOME CONDENSATION"/>
    <property type="match status" value="1"/>
</dbReference>
<evidence type="ECO:0000256" key="2">
    <source>
        <dbReference type="PROSITE-ProRule" id="PRU00235"/>
    </source>
</evidence>
<dbReference type="PRINTS" id="PR00633">
    <property type="entry name" value="RCCNDNSATION"/>
</dbReference>
<feature type="repeat" description="RCC1" evidence="2">
    <location>
        <begin position="136"/>
        <end position="194"/>
    </location>
</feature>
<dbReference type="PROSITE" id="PS00626">
    <property type="entry name" value="RCC1_2"/>
    <property type="match status" value="3"/>
</dbReference>
<sequence>MVAAGAEHSVAITEDGDLYGWGWGRYGNLGLGDTNDRLIPEKVNVKGDKIVMVSCGWRHTISVSSSGGLYTHGWSKYGQLGHGDFEDRLVPRKVSGGWRHSMALTSTGQLFGWGWNKKVVQISCGWRHTIAVTDRANVYSWGRGANGQLGHGDTFDRNVPKIIDAFSVDGCSEQHIESSKYPSSGKPLASLSERYAVVPNETIR</sequence>
<feature type="repeat" description="RCC1" evidence="2">
    <location>
        <begin position="16"/>
        <end position="66"/>
    </location>
</feature>
<accession>A0A2Z6MJB5</accession>
<name>A0A2Z6MJB5_TRISU</name>
<dbReference type="Pfam" id="PF13540">
    <property type="entry name" value="RCC1_2"/>
    <property type="match status" value="2"/>
</dbReference>
<dbReference type="SUPFAM" id="SSF50985">
    <property type="entry name" value="RCC1/BLIP-II"/>
    <property type="match status" value="1"/>
</dbReference>
<organism evidence="3 4">
    <name type="scientific">Trifolium subterraneum</name>
    <name type="common">Subterranean clover</name>
    <dbReference type="NCBI Taxonomy" id="3900"/>
    <lineage>
        <taxon>Eukaryota</taxon>
        <taxon>Viridiplantae</taxon>
        <taxon>Streptophyta</taxon>
        <taxon>Embryophyta</taxon>
        <taxon>Tracheophyta</taxon>
        <taxon>Spermatophyta</taxon>
        <taxon>Magnoliopsida</taxon>
        <taxon>eudicotyledons</taxon>
        <taxon>Gunneridae</taxon>
        <taxon>Pentapetalae</taxon>
        <taxon>rosids</taxon>
        <taxon>fabids</taxon>
        <taxon>Fabales</taxon>
        <taxon>Fabaceae</taxon>
        <taxon>Papilionoideae</taxon>
        <taxon>50 kb inversion clade</taxon>
        <taxon>NPAAA clade</taxon>
        <taxon>Hologalegina</taxon>
        <taxon>IRL clade</taxon>
        <taxon>Trifolieae</taxon>
        <taxon>Trifolium</taxon>
    </lineage>
</organism>
<reference evidence="4" key="1">
    <citation type="journal article" date="2017" name="Front. Plant Sci.">
        <title>Climate Clever Clovers: New Paradigm to Reduce the Environmental Footprint of Ruminants by Breeding Low Methanogenic Forages Utilizing Haplotype Variation.</title>
        <authorList>
            <person name="Kaur P."/>
            <person name="Appels R."/>
            <person name="Bayer P.E."/>
            <person name="Keeble-Gagnere G."/>
            <person name="Wang J."/>
            <person name="Hirakawa H."/>
            <person name="Shirasawa K."/>
            <person name="Vercoe P."/>
            <person name="Stefanova K."/>
            <person name="Durmic Z."/>
            <person name="Nichols P."/>
            <person name="Revell C."/>
            <person name="Isobe S.N."/>
            <person name="Edwards D."/>
            <person name="Erskine W."/>
        </authorList>
    </citation>
    <scope>NUCLEOTIDE SEQUENCE [LARGE SCALE GENOMIC DNA]</scope>
    <source>
        <strain evidence="4">cv. Daliak</strain>
    </source>
</reference>
<dbReference type="AlphaFoldDB" id="A0A2Z6MJB5"/>
<gene>
    <name evidence="3" type="ORF">TSUD_70450</name>
</gene>
<evidence type="ECO:0000313" key="3">
    <source>
        <dbReference type="EMBL" id="GAU25392.1"/>
    </source>
</evidence>
<dbReference type="OrthoDB" id="8068875at2759"/>
<evidence type="ECO:0000256" key="1">
    <source>
        <dbReference type="ARBA" id="ARBA00022737"/>
    </source>
</evidence>
<dbReference type="Gene3D" id="2.130.10.30">
    <property type="entry name" value="Regulator of chromosome condensation 1/beta-lactamase-inhibitor protein II"/>
    <property type="match status" value="2"/>
</dbReference>
<dbReference type="InterPro" id="IPR051210">
    <property type="entry name" value="Ub_ligase/GEF_domain"/>
</dbReference>